<dbReference type="SUPFAM" id="SSF53383">
    <property type="entry name" value="PLP-dependent transferases"/>
    <property type="match status" value="1"/>
</dbReference>
<dbReference type="Pfam" id="PF00570">
    <property type="entry name" value="HRDC"/>
    <property type="match status" value="1"/>
</dbReference>
<dbReference type="InterPro" id="IPR015421">
    <property type="entry name" value="PyrdxlP-dep_Trfase_major"/>
</dbReference>
<organism evidence="3 4">
    <name type="scientific">Deinococcus hohokamensis</name>
    <dbReference type="NCBI Taxonomy" id="309883"/>
    <lineage>
        <taxon>Bacteria</taxon>
        <taxon>Thermotogati</taxon>
        <taxon>Deinococcota</taxon>
        <taxon>Deinococci</taxon>
        <taxon>Deinococcales</taxon>
        <taxon>Deinococcaceae</taxon>
        <taxon>Deinococcus</taxon>
    </lineage>
</organism>
<dbReference type="PROSITE" id="PS50967">
    <property type="entry name" value="HRDC"/>
    <property type="match status" value="1"/>
</dbReference>
<feature type="region of interest" description="Disordered" evidence="1">
    <location>
        <begin position="258"/>
        <end position="499"/>
    </location>
</feature>
<name>A0ABV9I9W1_9DEIO</name>
<dbReference type="Proteomes" id="UP001595952">
    <property type="component" value="Unassembled WGS sequence"/>
</dbReference>
<dbReference type="Gene3D" id="3.40.640.10">
    <property type="entry name" value="Type I PLP-dependent aspartate aminotransferase-like (Major domain)"/>
    <property type="match status" value="1"/>
</dbReference>
<dbReference type="InterPro" id="IPR010997">
    <property type="entry name" value="HRDC-like_sf"/>
</dbReference>
<feature type="compositionally biased region" description="Basic and acidic residues" evidence="1">
    <location>
        <begin position="294"/>
        <end position="339"/>
    </location>
</feature>
<evidence type="ECO:0000256" key="1">
    <source>
        <dbReference type="SAM" id="MobiDB-lite"/>
    </source>
</evidence>
<dbReference type="InterPro" id="IPR002121">
    <property type="entry name" value="HRDC_dom"/>
</dbReference>
<dbReference type="InterPro" id="IPR015424">
    <property type="entry name" value="PyrdxlP-dep_Trfase"/>
</dbReference>
<dbReference type="Gene3D" id="1.10.150.80">
    <property type="entry name" value="HRDC domain"/>
    <property type="match status" value="1"/>
</dbReference>
<dbReference type="RefSeq" id="WP_380062103.1">
    <property type="nucleotide sequence ID" value="NZ_JBHSEI010000008.1"/>
</dbReference>
<protein>
    <submittedName>
        <fullName evidence="3">HRDC domain-containing protein</fullName>
    </submittedName>
</protein>
<gene>
    <name evidence="3" type="ORF">ACFO0D_12225</name>
</gene>
<accession>A0ABV9I9W1</accession>
<feature type="domain" description="HRDC" evidence="2">
    <location>
        <begin position="497"/>
        <end position="569"/>
    </location>
</feature>
<dbReference type="InterPro" id="IPR044876">
    <property type="entry name" value="HRDC_dom_sf"/>
</dbReference>
<proteinExistence type="predicted"/>
<evidence type="ECO:0000313" key="3">
    <source>
        <dbReference type="EMBL" id="MFC4639105.1"/>
    </source>
</evidence>
<dbReference type="SMART" id="SM00341">
    <property type="entry name" value="HRDC"/>
    <property type="match status" value="1"/>
</dbReference>
<sequence length="569" mass="59565">MTDSRSDRPDARLVLLHAERGDPHARLAGALAALEGADWGLLLSGEDALARQLGQMLGGGTLRVDPRVRVSRDALAGAGLAAAGLDAEWRGARAVWLLEPDPQTLERARRAGVRVLVDATLAPGGNWLSGGADLVVYRDSVTLSGHADAPLAAVFGAGRAPDAAGAPPSDLSVALALRDVATLPLRLARGARTTAALAERLGGAAQPAGPTALLLAPDAAADTPQALGGVLAAARSVPGGVLLTPGLQDVDAALALLHDSQDRPSPAQDDRRPALGRRDEGRRDEGQETQPAEAPRRNEGRAEGQQYEGRRDGRFEGRRDRDGRRDGPRRQERPGRFTRGEPSGAPQPSTAQPDAPEAPQRFTFEAPPAAGDGDTWEPEIVYSSQPPHPQVSLPTPVSSGPDAPTLPALPDVLHQPEHLPAADEGLDEGPTDPAAAPDDAQPDAVLATTLADEPQDPGSQDEAGAAGGTEPGAPESAPEVLAPDLPQGKQDPSADLTDEQAAVYARLREWRNAEAKRQDISRFIIASNATLAEIARRIPYTEADLKAVRGMGPERLRKYGAKILEVVRG</sequence>
<feature type="compositionally biased region" description="Low complexity" evidence="1">
    <location>
        <begin position="431"/>
        <end position="444"/>
    </location>
</feature>
<evidence type="ECO:0000259" key="2">
    <source>
        <dbReference type="PROSITE" id="PS50967"/>
    </source>
</evidence>
<reference evidence="4" key="1">
    <citation type="journal article" date="2019" name="Int. J. Syst. Evol. Microbiol.">
        <title>The Global Catalogue of Microorganisms (GCM) 10K type strain sequencing project: providing services to taxonomists for standard genome sequencing and annotation.</title>
        <authorList>
            <consortium name="The Broad Institute Genomics Platform"/>
            <consortium name="The Broad Institute Genome Sequencing Center for Infectious Disease"/>
            <person name="Wu L."/>
            <person name="Ma J."/>
        </authorList>
    </citation>
    <scope>NUCLEOTIDE SEQUENCE [LARGE SCALE GENOMIC DNA]</scope>
    <source>
        <strain evidence="4">CCUG 55995</strain>
    </source>
</reference>
<comment type="caution">
    <text evidence="3">The sequence shown here is derived from an EMBL/GenBank/DDBJ whole genome shotgun (WGS) entry which is preliminary data.</text>
</comment>
<keyword evidence="4" id="KW-1185">Reference proteome</keyword>
<evidence type="ECO:0000313" key="4">
    <source>
        <dbReference type="Proteomes" id="UP001595952"/>
    </source>
</evidence>
<dbReference type="SUPFAM" id="SSF47819">
    <property type="entry name" value="HRDC-like"/>
    <property type="match status" value="1"/>
</dbReference>
<dbReference type="EMBL" id="JBHSEI010000008">
    <property type="protein sequence ID" value="MFC4639105.1"/>
    <property type="molecule type" value="Genomic_DNA"/>
</dbReference>
<feature type="compositionally biased region" description="Basic and acidic residues" evidence="1">
    <location>
        <begin position="268"/>
        <end position="286"/>
    </location>
</feature>